<keyword evidence="3" id="KW-0378">Hydrolase</keyword>
<dbReference type="Proteomes" id="UP000619238">
    <property type="component" value="Unassembled WGS sequence"/>
</dbReference>
<keyword evidence="4" id="KW-1185">Reference proteome</keyword>
<evidence type="ECO:0000259" key="2">
    <source>
        <dbReference type="Pfam" id="PF13354"/>
    </source>
</evidence>
<dbReference type="RefSeq" id="WP_187564718.1">
    <property type="nucleotide sequence ID" value="NZ_JACGWS010000025.1"/>
</dbReference>
<evidence type="ECO:0000313" key="3">
    <source>
        <dbReference type="EMBL" id="MBC8757676.1"/>
    </source>
</evidence>
<dbReference type="InterPro" id="IPR045155">
    <property type="entry name" value="Beta-lactam_cat"/>
</dbReference>
<feature type="signal peptide" evidence="1">
    <location>
        <begin position="1"/>
        <end position="18"/>
    </location>
</feature>
<keyword evidence="1" id="KW-0732">Signal</keyword>
<accession>A0ABR7QGJ6</accession>
<dbReference type="PROSITE" id="PS51257">
    <property type="entry name" value="PROKAR_LIPOPROTEIN"/>
    <property type="match status" value="1"/>
</dbReference>
<feature type="chain" id="PRO_5047366236" evidence="1">
    <location>
        <begin position="19"/>
        <end position="372"/>
    </location>
</feature>
<feature type="domain" description="Beta-lactamase class A catalytic" evidence="2">
    <location>
        <begin position="48"/>
        <end position="323"/>
    </location>
</feature>
<dbReference type="EMBL" id="JACGWS010000025">
    <property type="protein sequence ID" value="MBC8757676.1"/>
    <property type="molecule type" value="Genomic_DNA"/>
</dbReference>
<dbReference type="InterPro" id="IPR012338">
    <property type="entry name" value="Beta-lactam/transpept-like"/>
</dbReference>
<dbReference type="GO" id="GO:0016787">
    <property type="term" value="F:hydrolase activity"/>
    <property type="evidence" value="ECO:0007669"/>
    <property type="project" value="UniProtKB-KW"/>
</dbReference>
<organism evidence="3 4">
    <name type="scientific">Kordia aestuariivivens</name>
    <dbReference type="NCBI Taxonomy" id="2759037"/>
    <lineage>
        <taxon>Bacteria</taxon>
        <taxon>Pseudomonadati</taxon>
        <taxon>Bacteroidota</taxon>
        <taxon>Flavobacteriia</taxon>
        <taxon>Flavobacteriales</taxon>
        <taxon>Flavobacteriaceae</taxon>
        <taxon>Kordia</taxon>
    </lineage>
</organism>
<gene>
    <name evidence="3" type="ORF">H2O64_23610</name>
</gene>
<evidence type="ECO:0000256" key="1">
    <source>
        <dbReference type="SAM" id="SignalP"/>
    </source>
</evidence>
<reference evidence="3 4" key="1">
    <citation type="submission" date="2020-07" db="EMBL/GenBank/DDBJ databases">
        <title>Description of Kordia aestuariivivens sp. nov., isolated from a tidal flat.</title>
        <authorList>
            <person name="Park S."/>
            <person name="Yoon J.-H."/>
        </authorList>
    </citation>
    <scope>NUCLEOTIDE SEQUENCE [LARGE SCALE GENOMIC DNA]</scope>
    <source>
        <strain evidence="3 4">YSTF-M3</strain>
    </source>
</reference>
<dbReference type="Pfam" id="PF13354">
    <property type="entry name" value="Beta-lactamase2"/>
    <property type="match status" value="1"/>
</dbReference>
<proteinExistence type="predicted"/>
<sequence>MKNLLVLLLLLFFSCAKEENNPILFALNADSEKIQSVINNLEAHEIQIRVTDATGKDFSFRVNDSVYFYPASSVKFPIALFALEKANEIPEIDSETKFVIAEDSIQTNIQKEVQKIFAVSDNEAYNRLFEFLGQDEINKRLRAKGLEKAIIRHRLSTENADDLQTKAMLFLKNDDIVYDQKAKKNQEIENLRILNAQKGKGFYRNDSLIQKPMDFSQKNYLPINELHKLMQQLYFPDLYDETARFQLSKSDRDFVMKVMYETPKQQGFDTEEYYDSYVKFFMFGDTKKTMPKYIKIYNKVGYAYGFLTDSAYIVDELNDISFVITATIHVNENLIYNDDTYEYETIGIPFLAELGRQVHAFYLEKKQKDTTP</sequence>
<dbReference type="SUPFAM" id="SSF56601">
    <property type="entry name" value="beta-lactamase/transpeptidase-like"/>
    <property type="match status" value="1"/>
</dbReference>
<evidence type="ECO:0000313" key="4">
    <source>
        <dbReference type="Proteomes" id="UP000619238"/>
    </source>
</evidence>
<name>A0ABR7QGJ6_9FLAO</name>
<dbReference type="Gene3D" id="3.40.710.10">
    <property type="entry name" value="DD-peptidase/beta-lactamase superfamily"/>
    <property type="match status" value="1"/>
</dbReference>
<protein>
    <submittedName>
        <fullName evidence="3">Serine hydrolase</fullName>
    </submittedName>
</protein>
<comment type="caution">
    <text evidence="3">The sequence shown here is derived from an EMBL/GenBank/DDBJ whole genome shotgun (WGS) entry which is preliminary data.</text>
</comment>